<keyword evidence="16" id="KW-1185">Reference proteome</keyword>
<evidence type="ECO:0008006" key="17">
    <source>
        <dbReference type="Google" id="ProtNLM"/>
    </source>
</evidence>
<evidence type="ECO:0000256" key="8">
    <source>
        <dbReference type="ARBA" id="ARBA00022942"/>
    </source>
</evidence>
<dbReference type="Gene3D" id="3.40.1000.30">
    <property type="match status" value="1"/>
</dbReference>
<dbReference type="GO" id="GO:0070628">
    <property type="term" value="F:proteasome binding"/>
    <property type="evidence" value="ECO:0007669"/>
    <property type="project" value="InterPro"/>
</dbReference>
<dbReference type="EMBL" id="BTCM01000005">
    <property type="protein sequence ID" value="GMK58008.1"/>
    <property type="molecule type" value="Genomic_DNA"/>
</dbReference>
<evidence type="ECO:0000256" key="11">
    <source>
        <dbReference type="SAM" id="MobiDB-lite"/>
    </source>
</evidence>
<keyword evidence="8" id="KW-0647">Proteasome</keyword>
<dbReference type="GO" id="GO:0004866">
    <property type="term" value="F:endopeptidase inhibitor activity"/>
    <property type="evidence" value="ECO:0007669"/>
    <property type="project" value="InterPro"/>
</dbReference>
<dbReference type="Pfam" id="PF11566">
    <property type="entry name" value="PI31_Prot_N"/>
    <property type="match status" value="1"/>
</dbReference>
<evidence type="ECO:0000256" key="3">
    <source>
        <dbReference type="ARBA" id="ARBA00006405"/>
    </source>
</evidence>
<comment type="subcellular location">
    <subcellularLocation>
        <location evidence="2">Cytoplasm</location>
    </subcellularLocation>
    <subcellularLocation>
        <location evidence="1">Endoplasmic reticulum</location>
    </subcellularLocation>
</comment>
<organism evidence="15 16">
    <name type="scientific">Cutaneotrichosporon spelunceum</name>
    <dbReference type="NCBI Taxonomy" id="1672016"/>
    <lineage>
        <taxon>Eukaryota</taxon>
        <taxon>Fungi</taxon>
        <taxon>Dikarya</taxon>
        <taxon>Basidiomycota</taxon>
        <taxon>Agaricomycotina</taxon>
        <taxon>Tremellomycetes</taxon>
        <taxon>Trichosporonales</taxon>
        <taxon>Trichosporonaceae</taxon>
        <taxon>Cutaneotrichosporon</taxon>
    </lineage>
</organism>
<comment type="caution">
    <text evidence="15">The sequence shown here is derived from an EMBL/GenBank/DDBJ whole genome shotgun (WGS) entry which is preliminary data.</text>
</comment>
<evidence type="ECO:0000256" key="12">
    <source>
        <dbReference type="SAM" id="SignalP"/>
    </source>
</evidence>
<name>A0AAD3TWH5_9TREE</name>
<keyword evidence="12" id="KW-0732">Signal</keyword>
<evidence type="ECO:0000259" key="13">
    <source>
        <dbReference type="Pfam" id="PF08577"/>
    </source>
</evidence>
<feature type="region of interest" description="Disordered" evidence="11">
    <location>
        <begin position="213"/>
        <end position="400"/>
    </location>
</feature>
<dbReference type="Proteomes" id="UP001222932">
    <property type="component" value="Unassembled WGS sequence"/>
</dbReference>
<dbReference type="PANTHER" id="PTHR13266">
    <property type="entry name" value="PROTEASOME INHIBITOR"/>
    <property type="match status" value="1"/>
</dbReference>
<comment type="function">
    <text evidence="10">Plays an important role in control of proteasome function. Inhibits the hydrolysis of protein and peptide substrates by the 20S proteasome. Also inhibits the activation of the proteasome by the proteasome regulatory proteins PA700 and PA28.</text>
</comment>
<dbReference type="PANTHER" id="PTHR13266:SF1">
    <property type="entry name" value="PROTEASOME INHIBITOR PI31 SUBUNIT"/>
    <property type="match status" value="1"/>
</dbReference>
<feature type="domain" description="PI31 proteasome regulator C-terminal" evidence="13">
    <location>
        <begin position="265"/>
        <end position="329"/>
    </location>
</feature>
<dbReference type="GO" id="GO:0005783">
    <property type="term" value="C:endoplasmic reticulum"/>
    <property type="evidence" value="ECO:0007669"/>
    <property type="project" value="UniProtKB-SubCell"/>
</dbReference>
<dbReference type="GO" id="GO:0000502">
    <property type="term" value="C:proteasome complex"/>
    <property type="evidence" value="ECO:0007669"/>
    <property type="project" value="UniProtKB-KW"/>
</dbReference>
<dbReference type="GO" id="GO:0043161">
    <property type="term" value="P:proteasome-mediated ubiquitin-dependent protein catabolic process"/>
    <property type="evidence" value="ECO:0007669"/>
    <property type="project" value="InterPro"/>
</dbReference>
<dbReference type="InterPro" id="IPR021625">
    <property type="entry name" value="PI31_Prot_N"/>
</dbReference>
<evidence type="ECO:0000256" key="7">
    <source>
        <dbReference type="ARBA" id="ARBA00022824"/>
    </source>
</evidence>
<accession>A0AAD3TWH5</accession>
<evidence type="ECO:0000313" key="15">
    <source>
        <dbReference type="EMBL" id="GMK58008.1"/>
    </source>
</evidence>
<keyword evidence="9" id="KW-0007">Acetylation</keyword>
<dbReference type="Pfam" id="PF08577">
    <property type="entry name" value="PI31_Prot_C"/>
    <property type="match status" value="1"/>
</dbReference>
<reference evidence="15" key="2">
    <citation type="submission" date="2023-06" db="EMBL/GenBank/DDBJ databases">
        <authorList>
            <person name="Kobayashi Y."/>
            <person name="Kayamori A."/>
            <person name="Aoki K."/>
            <person name="Shiwa Y."/>
            <person name="Fujita N."/>
            <person name="Sugita T."/>
            <person name="Iwasaki W."/>
            <person name="Tanaka N."/>
            <person name="Takashima M."/>
        </authorList>
    </citation>
    <scope>NUCLEOTIDE SEQUENCE</scope>
    <source>
        <strain evidence="15">HIS016</strain>
    </source>
</reference>
<feature type="compositionally biased region" description="Gly residues" evidence="11">
    <location>
        <begin position="376"/>
        <end position="400"/>
    </location>
</feature>
<feature type="chain" id="PRO_5042176786" description="Proteasome inhibitor PI31 subunit" evidence="12">
    <location>
        <begin position="24"/>
        <end position="420"/>
    </location>
</feature>
<keyword evidence="6" id="KW-0597">Phosphoprotein</keyword>
<evidence type="ECO:0000256" key="1">
    <source>
        <dbReference type="ARBA" id="ARBA00004240"/>
    </source>
</evidence>
<evidence type="ECO:0000259" key="14">
    <source>
        <dbReference type="Pfam" id="PF11566"/>
    </source>
</evidence>
<feature type="signal peptide" evidence="12">
    <location>
        <begin position="1"/>
        <end position="23"/>
    </location>
</feature>
<reference evidence="15" key="1">
    <citation type="journal article" date="2023" name="BMC Genomics">
        <title>Chromosome-level genome assemblies of Cutaneotrichosporon spp. (Trichosporonales, Basidiomycota) reveal imbalanced evolution between nucleotide sequences and chromosome synteny.</title>
        <authorList>
            <person name="Kobayashi Y."/>
            <person name="Kayamori A."/>
            <person name="Aoki K."/>
            <person name="Shiwa Y."/>
            <person name="Matsutani M."/>
            <person name="Fujita N."/>
            <person name="Sugita T."/>
            <person name="Iwasaki W."/>
            <person name="Tanaka N."/>
            <person name="Takashima M."/>
        </authorList>
    </citation>
    <scope>NUCLEOTIDE SEQUENCE</scope>
    <source>
        <strain evidence="15">HIS016</strain>
    </source>
</reference>
<gene>
    <name evidence="15" type="ORF">CspeluHIS016_0500400</name>
</gene>
<evidence type="ECO:0000256" key="6">
    <source>
        <dbReference type="ARBA" id="ARBA00022553"/>
    </source>
</evidence>
<evidence type="ECO:0000256" key="10">
    <source>
        <dbReference type="ARBA" id="ARBA00024805"/>
    </source>
</evidence>
<dbReference type="InterPro" id="IPR013886">
    <property type="entry name" value="PI31_Prot_C"/>
</dbReference>
<proteinExistence type="inferred from homology"/>
<dbReference type="InterPro" id="IPR045128">
    <property type="entry name" value="PI31-like"/>
</dbReference>
<comment type="similarity">
    <text evidence="3">Belongs to the proteasome inhibitor PI31 family.</text>
</comment>
<evidence type="ECO:0000256" key="9">
    <source>
        <dbReference type="ARBA" id="ARBA00022990"/>
    </source>
</evidence>
<sequence>MSDPLASSALLALLVSLTPSVHASSPLPRPTDAAAALVHAIHTALDFRLIPATRTQQDTDTAVQDEPIGPDAAADDDTQSETATAVDPDEGQPPANALPASWNARGEESYMFEYRHAQSAMMFRVRVGRMGNRIQVDAMPEDGAPHTISLLVNDLLDTAAFPIPAGQAANSANAEDGTQARALGFRSQDAVRTFVDQYNRDIITRLIPGLQKEGYRAPSTSSAPRVPRPDRPHQPEPSGGPARPSPLIDPLHPAAGPAGVPAASVGHRDLDPLGGRTGPGFNRPDFDRGGGMLVDFNHPLFDGRRGNGQEQGPGGSMNPPGSRWDPVGPAGPLGPRFPSASGNPLGGFGSSDPEWGDEMPPPGEHGPDPSGRFGPRRGGGGGGGFGGPGMGGGFGGLGGFGGGGGGRFGGGGGGGGGMFM</sequence>
<feature type="region of interest" description="Disordered" evidence="11">
    <location>
        <begin position="56"/>
        <end position="101"/>
    </location>
</feature>
<evidence type="ECO:0000256" key="2">
    <source>
        <dbReference type="ARBA" id="ARBA00004496"/>
    </source>
</evidence>
<dbReference type="AlphaFoldDB" id="A0AAD3TWH5"/>
<evidence type="ECO:0000313" key="16">
    <source>
        <dbReference type="Proteomes" id="UP001222932"/>
    </source>
</evidence>
<keyword evidence="4" id="KW-0488">Methylation</keyword>
<keyword evidence="5" id="KW-0963">Cytoplasm</keyword>
<evidence type="ECO:0000256" key="4">
    <source>
        <dbReference type="ARBA" id="ARBA00022481"/>
    </source>
</evidence>
<feature type="domain" description="PI31 proteasome regulator N-terminal" evidence="14">
    <location>
        <begin position="24"/>
        <end position="213"/>
    </location>
</feature>
<evidence type="ECO:0000256" key="5">
    <source>
        <dbReference type="ARBA" id="ARBA00022490"/>
    </source>
</evidence>
<keyword evidence="7" id="KW-0256">Endoplasmic reticulum</keyword>
<protein>
    <recommendedName>
        <fullName evidence="17">Proteasome inhibitor PI31 subunit</fullName>
    </recommendedName>
</protein>
<feature type="compositionally biased region" description="Low complexity" evidence="11">
    <location>
        <begin position="253"/>
        <end position="265"/>
    </location>
</feature>